<dbReference type="GO" id="GO:0016301">
    <property type="term" value="F:kinase activity"/>
    <property type="evidence" value="ECO:0007669"/>
    <property type="project" value="UniProtKB-KW"/>
</dbReference>
<dbReference type="EMBL" id="JAPMOS010000111">
    <property type="protein sequence ID" value="KAJ4455346.1"/>
    <property type="molecule type" value="Genomic_DNA"/>
</dbReference>
<evidence type="ECO:0000256" key="1">
    <source>
        <dbReference type="ARBA" id="ARBA00004690"/>
    </source>
</evidence>
<feature type="compositionally biased region" description="Basic residues" evidence="6">
    <location>
        <begin position="1"/>
        <end position="10"/>
    </location>
</feature>
<organism evidence="8 9">
    <name type="scientific">Paratrimastix pyriformis</name>
    <dbReference type="NCBI Taxonomy" id="342808"/>
    <lineage>
        <taxon>Eukaryota</taxon>
        <taxon>Metamonada</taxon>
        <taxon>Preaxostyla</taxon>
        <taxon>Paratrimastigidae</taxon>
        <taxon>Paratrimastix</taxon>
    </lineage>
</organism>
<evidence type="ECO:0000256" key="4">
    <source>
        <dbReference type="ARBA" id="ARBA00022741"/>
    </source>
</evidence>
<protein>
    <recommendedName>
        <fullName evidence="2">uridine/cytidine kinase</fullName>
        <ecNumber evidence="2">2.7.1.48</ecNumber>
    </recommendedName>
</protein>
<dbReference type="PANTHER" id="PTHR10285">
    <property type="entry name" value="URIDINE KINASE"/>
    <property type="match status" value="1"/>
</dbReference>
<proteinExistence type="predicted"/>
<comment type="pathway">
    <text evidence="1">Pyrimidine metabolism; UMP biosynthesis via salvage pathway; UMP from uridine: step 1/1.</text>
</comment>
<name>A0ABQ8UAA0_9EUKA</name>
<feature type="region of interest" description="Disordered" evidence="6">
    <location>
        <begin position="1"/>
        <end position="107"/>
    </location>
</feature>
<keyword evidence="4" id="KW-0547">Nucleotide-binding</keyword>
<evidence type="ECO:0000256" key="5">
    <source>
        <dbReference type="ARBA" id="ARBA00022777"/>
    </source>
</evidence>
<accession>A0ABQ8UAA0</accession>
<evidence type="ECO:0000256" key="2">
    <source>
        <dbReference type="ARBA" id="ARBA00012137"/>
    </source>
</evidence>
<reference evidence="8" key="1">
    <citation type="journal article" date="2022" name="bioRxiv">
        <title>Genomics of Preaxostyla Flagellates Illuminates Evolutionary Transitions and the Path Towards Mitochondrial Loss.</title>
        <authorList>
            <person name="Novak L.V.F."/>
            <person name="Treitli S.C."/>
            <person name="Pyrih J."/>
            <person name="Halakuc P."/>
            <person name="Pipaliya S.V."/>
            <person name="Vacek V."/>
            <person name="Brzon O."/>
            <person name="Soukal P."/>
            <person name="Eme L."/>
            <person name="Dacks J.B."/>
            <person name="Karnkowska A."/>
            <person name="Elias M."/>
            <person name="Hampl V."/>
        </authorList>
    </citation>
    <scope>NUCLEOTIDE SEQUENCE</scope>
    <source>
        <strain evidence="8">RCP-MX</strain>
    </source>
</reference>
<evidence type="ECO:0000256" key="6">
    <source>
        <dbReference type="SAM" id="MobiDB-lite"/>
    </source>
</evidence>
<evidence type="ECO:0000256" key="3">
    <source>
        <dbReference type="ARBA" id="ARBA00022679"/>
    </source>
</evidence>
<evidence type="ECO:0000313" key="8">
    <source>
        <dbReference type="EMBL" id="KAJ4455346.1"/>
    </source>
</evidence>
<keyword evidence="5 8" id="KW-0418">Kinase</keyword>
<evidence type="ECO:0000259" key="7">
    <source>
        <dbReference type="Pfam" id="PF00485"/>
    </source>
</evidence>
<comment type="caution">
    <text evidence="8">The sequence shown here is derived from an EMBL/GenBank/DDBJ whole genome shotgun (WGS) entry which is preliminary data.</text>
</comment>
<dbReference type="EC" id="2.7.1.48" evidence="2"/>
<feature type="compositionally biased region" description="Polar residues" evidence="6">
    <location>
        <begin position="13"/>
        <end position="25"/>
    </location>
</feature>
<dbReference type="Gene3D" id="3.40.50.300">
    <property type="entry name" value="P-loop containing nucleotide triphosphate hydrolases"/>
    <property type="match status" value="1"/>
</dbReference>
<dbReference type="InterPro" id="IPR000764">
    <property type="entry name" value="Uridine_kinase-like"/>
</dbReference>
<dbReference type="InterPro" id="IPR027417">
    <property type="entry name" value="P-loop_NTPase"/>
</dbReference>
<evidence type="ECO:0000313" key="9">
    <source>
        <dbReference type="Proteomes" id="UP001141327"/>
    </source>
</evidence>
<feature type="compositionally biased region" description="Polar residues" evidence="6">
    <location>
        <begin position="59"/>
        <end position="73"/>
    </location>
</feature>
<dbReference type="NCBIfam" id="NF004018">
    <property type="entry name" value="PRK05480.1"/>
    <property type="match status" value="1"/>
</dbReference>
<feature type="region of interest" description="Disordered" evidence="6">
    <location>
        <begin position="341"/>
        <end position="360"/>
    </location>
</feature>
<gene>
    <name evidence="8" type="ORF">PAPYR_9738</name>
</gene>
<dbReference type="PRINTS" id="PR00988">
    <property type="entry name" value="URIDINKINASE"/>
</dbReference>
<feature type="domain" description="Phosphoribulokinase/uridine kinase" evidence="7">
    <location>
        <begin position="131"/>
        <end position="325"/>
    </location>
</feature>
<dbReference type="CDD" id="cd02023">
    <property type="entry name" value="UMPK"/>
    <property type="match status" value="1"/>
</dbReference>
<dbReference type="Proteomes" id="UP001141327">
    <property type="component" value="Unassembled WGS sequence"/>
</dbReference>
<feature type="compositionally biased region" description="Pro residues" evidence="6">
    <location>
        <begin position="76"/>
        <end position="100"/>
    </location>
</feature>
<keyword evidence="3" id="KW-0808">Transferase</keyword>
<dbReference type="SUPFAM" id="SSF52540">
    <property type="entry name" value="P-loop containing nucleoside triphosphate hydrolases"/>
    <property type="match status" value="1"/>
</dbReference>
<dbReference type="InterPro" id="IPR006083">
    <property type="entry name" value="PRK/URK"/>
</dbReference>
<sequence>MGPRKPKKMKLASPQTQNTGKTADSQCHRGLMDPEGSLLGSSAPAPLPRRMMGRPGVPSAQQAVGSPVPSQQMPIGKPPLPPAAAPAPAQPESTRPPPLPQHSSSPIRQPTALESMAAVTDALLDEEPPLFIGVAGGTASGKTTVCSRIIQKLHDDGIIRPDQNVVVVCQDSFYRPLTPDQSALAKKQQFNFDVPSAFDFPLLLTTLQRLLKRQPVDIPIYNFVTHSRHESVHHIERADVVILEGILALFDESIVGMMSMKLFVEADPDERLARRIARDTVERGRELGGIIAQYLTYVKPAYDRYILPTKAVADIVIQKGGENMVAVNLICGHIRQALDRQRRRRQAGRQPSPPPLLGASPVVVNLH</sequence>
<keyword evidence="9" id="KW-1185">Reference proteome</keyword>
<dbReference type="Pfam" id="PF00485">
    <property type="entry name" value="PRK"/>
    <property type="match status" value="1"/>
</dbReference>